<feature type="domain" description="Molybdopterin oxidoreductase" evidence="1">
    <location>
        <begin position="2"/>
        <end position="59"/>
    </location>
</feature>
<dbReference type="Proteomes" id="UP000663873">
    <property type="component" value="Unassembled WGS sequence"/>
</dbReference>
<sequence length="60" mass="6492">SYEHLGDNTNVINELMSGKHAFSKILNGAKRPLVILGSAMFERPDATSVYASAAQLSEKL</sequence>
<dbReference type="EMBL" id="CAJOBP010095161">
    <property type="protein sequence ID" value="CAF4959954.1"/>
    <property type="molecule type" value="Genomic_DNA"/>
</dbReference>
<keyword evidence="4" id="KW-1185">Reference proteome</keyword>
<comment type="caution">
    <text evidence="2">The sequence shown here is derived from an EMBL/GenBank/DDBJ whole genome shotgun (WGS) entry which is preliminary data.</text>
</comment>
<gene>
    <name evidence="2" type="ORF">UJA718_LOCUS47503</name>
    <name evidence="3" type="ORF">UJA718_LOCUS48193</name>
</gene>
<organism evidence="2 4">
    <name type="scientific">Rotaria socialis</name>
    <dbReference type="NCBI Taxonomy" id="392032"/>
    <lineage>
        <taxon>Eukaryota</taxon>
        <taxon>Metazoa</taxon>
        <taxon>Spiralia</taxon>
        <taxon>Gnathifera</taxon>
        <taxon>Rotifera</taxon>
        <taxon>Eurotatoria</taxon>
        <taxon>Bdelloidea</taxon>
        <taxon>Philodinida</taxon>
        <taxon>Philodinidae</taxon>
        <taxon>Rotaria</taxon>
    </lineage>
</organism>
<dbReference type="AlphaFoldDB" id="A0A821XNK6"/>
<feature type="non-terminal residue" evidence="2">
    <location>
        <position position="1"/>
    </location>
</feature>
<protein>
    <recommendedName>
        <fullName evidence="1">Molybdopterin oxidoreductase domain-containing protein</fullName>
    </recommendedName>
</protein>
<feature type="non-terminal residue" evidence="2">
    <location>
        <position position="60"/>
    </location>
</feature>
<evidence type="ECO:0000313" key="3">
    <source>
        <dbReference type="EMBL" id="CAF4959954.1"/>
    </source>
</evidence>
<evidence type="ECO:0000313" key="4">
    <source>
        <dbReference type="Proteomes" id="UP000663873"/>
    </source>
</evidence>
<name>A0A821XNK6_9BILA</name>
<dbReference type="EMBL" id="CAJOBP010090420">
    <property type="protein sequence ID" value="CAF4945489.1"/>
    <property type="molecule type" value="Genomic_DNA"/>
</dbReference>
<accession>A0A821XNK6</accession>
<proteinExistence type="predicted"/>
<reference evidence="2" key="1">
    <citation type="submission" date="2021-02" db="EMBL/GenBank/DDBJ databases">
        <authorList>
            <person name="Nowell W R."/>
        </authorList>
    </citation>
    <scope>NUCLEOTIDE SEQUENCE</scope>
</reference>
<dbReference type="GO" id="GO:0016491">
    <property type="term" value="F:oxidoreductase activity"/>
    <property type="evidence" value="ECO:0007669"/>
    <property type="project" value="InterPro"/>
</dbReference>
<dbReference type="Pfam" id="PF00384">
    <property type="entry name" value="Molybdopterin"/>
    <property type="match status" value="1"/>
</dbReference>
<dbReference type="InterPro" id="IPR006656">
    <property type="entry name" value="Mopterin_OxRdtase"/>
</dbReference>
<evidence type="ECO:0000313" key="2">
    <source>
        <dbReference type="EMBL" id="CAF4945489.1"/>
    </source>
</evidence>
<evidence type="ECO:0000259" key="1">
    <source>
        <dbReference type="Pfam" id="PF00384"/>
    </source>
</evidence>